<gene>
    <name evidence="6" type="ORF">UFOPK2925_01409</name>
    <name evidence="7" type="ORF">UFOPK3974_01495</name>
</gene>
<evidence type="ECO:0000313" key="7">
    <source>
        <dbReference type="EMBL" id="CAB5000734.1"/>
    </source>
</evidence>
<dbReference type="SMART" id="SM00479">
    <property type="entry name" value="EXOIII"/>
    <property type="match status" value="1"/>
</dbReference>
<dbReference type="FunFam" id="3.30.420.10:FF:000003">
    <property type="entry name" value="Oligoribonuclease"/>
    <property type="match status" value="1"/>
</dbReference>
<dbReference type="InterPro" id="IPR012337">
    <property type="entry name" value="RNaseH-like_sf"/>
</dbReference>
<dbReference type="NCBIfam" id="NF003765">
    <property type="entry name" value="PRK05359.1"/>
    <property type="match status" value="1"/>
</dbReference>
<dbReference type="CDD" id="cd06135">
    <property type="entry name" value="Orn"/>
    <property type="match status" value="1"/>
</dbReference>
<evidence type="ECO:0000313" key="6">
    <source>
        <dbReference type="EMBL" id="CAB4790438.1"/>
    </source>
</evidence>
<comment type="similarity">
    <text evidence="1">Belongs to the oligoribonuclease family.</text>
</comment>
<dbReference type="Gene3D" id="3.30.420.10">
    <property type="entry name" value="Ribonuclease H-like superfamily/Ribonuclease H"/>
    <property type="match status" value="1"/>
</dbReference>
<accession>A0A6J6X5E6</accession>
<feature type="domain" description="Exonuclease" evidence="5">
    <location>
        <begin position="12"/>
        <end position="187"/>
    </location>
</feature>
<evidence type="ECO:0000256" key="1">
    <source>
        <dbReference type="ARBA" id="ARBA00009921"/>
    </source>
</evidence>
<dbReference type="Pfam" id="PF00929">
    <property type="entry name" value="RNase_T"/>
    <property type="match status" value="1"/>
</dbReference>
<name>A0A6J6X5E6_9ZZZZ</name>
<dbReference type="PANTHER" id="PTHR11046">
    <property type="entry name" value="OLIGORIBONUCLEASE, MITOCHONDRIAL"/>
    <property type="match status" value="1"/>
</dbReference>
<proteinExistence type="inferred from homology"/>
<protein>
    <submittedName>
        <fullName evidence="6">Unannotated protein</fullName>
    </submittedName>
</protein>
<evidence type="ECO:0000256" key="2">
    <source>
        <dbReference type="ARBA" id="ARBA00022722"/>
    </source>
</evidence>
<dbReference type="EMBL" id="CAEZZU010000252">
    <property type="protein sequence ID" value="CAB4790438.1"/>
    <property type="molecule type" value="Genomic_DNA"/>
</dbReference>
<dbReference type="HAMAP" id="MF_00045">
    <property type="entry name" value="Oligoribonuclease"/>
    <property type="match status" value="1"/>
</dbReference>
<dbReference type="AlphaFoldDB" id="A0A6J6X5E6"/>
<dbReference type="InterPro" id="IPR013520">
    <property type="entry name" value="Ribonucl_H"/>
</dbReference>
<keyword evidence="2" id="KW-0540">Nuclease</keyword>
<keyword evidence="3" id="KW-0378">Hydrolase</keyword>
<keyword evidence="4" id="KW-0269">Exonuclease</keyword>
<dbReference type="EMBL" id="CAFBOR010000261">
    <property type="protein sequence ID" value="CAB5000734.1"/>
    <property type="molecule type" value="Genomic_DNA"/>
</dbReference>
<dbReference type="GO" id="GO:0003676">
    <property type="term" value="F:nucleic acid binding"/>
    <property type="evidence" value="ECO:0007669"/>
    <property type="project" value="InterPro"/>
</dbReference>
<sequence length="194" mass="21827">MPKPTAPNTPEHLVWLDLEMTGLDIRRHVIVEIAVIVTDVDLNPLDDGLDLVIHATEEELSGMDDFVTKMHTKSGLINEIRASTVSVDDAHAQALAYVRSHIPTARTAPLCGNSIGADRRFLDSMMSELEEYLHYRSIDVSSLKELARRWNPAVYKKRPGKAEQHRALGDILESISELRFYRDNFLQLPAAPTE</sequence>
<dbReference type="SUPFAM" id="SSF53098">
    <property type="entry name" value="Ribonuclease H-like"/>
    <property type="match status" value="1"/>
</dbReference>
<reference evidence="6" key="1">
    <citation type="submission" date="2020-05" db="EMBL/GenBank/DDBJ databases">
        <authorList>
            <person name="Chiriac C."/>
            <person name="Salcher M."/>
            <person name="Ghai R."/>
            <person name="Kavagutti S V."/>
        </authorList>
    </citation>
    <scope>NUCLEOTIDE SEQUENCE</scope>
</reference>
<dbReference type="PANTHER" id="PTHR11046:SF0">
    <property type="entry name" value="OLIGORIBONUCLEASE, MITOCHONDRIAL"/>
    <property type="match status" value="1"/>
</dbReference>
<dbReference type="InterPro" id="IPR022894">
    <property type="entry name" value="Oligoribonuclease"/>
</dbReference>
<evidence type="ECO:0000256" key="4">
    <source>
        <dbReference type="ARBA" id="ARBA00022839"/>
    </source>
</evidence>
<organism evidence="6">
    <name type="scientific">freshwater metagenome</name>
    <dbReference type="NCBI Taxonomy" id="449393"/>
    <lineage>
        <taxon>unclassified sequences</taxon>
        <taxon>metagenomes</taxon>
        <taxon>ecological metagenomes</taxon>
    </lineage>
</organism>
<evidence type="ECO:0000259" key="5">
    <source>
        <dbReference type="SMART" id="SM00479"/>
    </source>
</evidence>
<evidence type="ECO:0000256" key="3">
    <source>
        <dbReference type="ARBA" id="ARBA00022801"/>
    </source>
</evidence>
<dbReference type="GO" id="GO:0000175">
    <property type="term" value="F:3'-5'-RNA exonuclease activity"/>
    <property type="evidence" value="ECO:0007669"/>
    <property type="project" value="InterPro"/>
</dbReference>
<dbReference type="InterPro" id="IPR036397">
    <property type="entry name" value="RNaseH_sf"/>
</dbReference>